<dbReference type="Proteomes" id="UP000070184">
    <property type="component" value="Unassembled WGS sequence"/>
</dbReference>
<protein>
    <recommendedName>
        <fullName evidence="1">ISXO2-like transposase domain-containing protein</fullName>
    </recommendedName>
</protein>
<accession>A0A133U3G7</accession>
<name>A0A133U3G7_9EURY</name>
<dbReference type="InterPro" id="IPR024445">
    <property type="entry name" value="Tnp_ISXO2-like"/>
</dbReference>
<feature type="domain" description="ISXO2-like transposase" evidence="1">
    <location>
        <begin position="75"/>
        <end position="152"/>
    </location>
</feature>
<dbReference type="Pfam" id="PF12762">
    <property type="entry name" value="DDE_Tnp_IS1595"/>
    <property type="match status" value="1"/>
</dbReference>
<dbReference type="EMBL" id="LHXK01000084">
    <property type="protein sequence ID" value="KXA88739.1"/>
    <property type="molecule type" value="Genomic_DNA"/>
</dbReference>
<sequence length="188" mass="21512">MSTFAGLDVHKDKWHGVILDEDGEVLRDEEFENSLSGVRSFFQGFLYADAVMEASYSWRPTYERLEEIGIEPKLAVQRKGRVVLQEARNLSNKFIRTLLGGHVKEGSKVYHDDYTIYNYLPGYEDVAINHSEGEYVKGEAHTNTIEGIFSLLNPNSAVYPIGSAWGKRAMISRVFLGIWEYTSFFSRR</sequence>
<gene>
    <name evidence="2" type="ORF">AKJ61_04290</name>
</gene>
<comment type="caution">
    <text evidence="2">The sequence shown here is derived from an EMBL/GenBank/DDBJ whole genome shotgun (WGS) entry which is preliminary data.</text>
</comment>
<reference evidence="2 3" key="1">
    <citation type="journal article" date="2016" name="Sci. Rep.">
        <title>Metabolic traits of an uncultured archaeal lineage -MSBL1- from brine pools of the Red Sea.</title>
        <authorList>
            <person name="Mwirichia R."/>
            <person name="Alam I."/>
            <person name="Rashid M."/>
            <person name="Vinu M."/>
            <person name="Ba-Alawi W."/>
            <person name="Anthony Kamau A."/>
            <person name="Kamanda Ngugi D."/>
            <person name="Goker M."/>
            <person name="Klenk H.P."/>
            <person name="Bajic V."/>
            <person name="Stingl U."/>
        </authorList>
    </citation>
    <scope>NUCLEOTIDE SEQUENCE [LARGE SCALE GENOMIC DNA]</scope>
    <source>
        <strain evidence="2">SCGC-AAA259B11</strain>
    </source>
</reference>
<organism evidence="2 3">
    <name type="scientific">candidate division MSBL1 archaeon SCGC-AAA259B11</name>
    <dbReference type="NCBI Taxonomy" id="1698260"/>
    <lineage>
        <taxon>Archaea</taxon>
        <taxon>Methanobacteriati</taxon>
        <taxon>Methanobacteriota</taxon>
        <taxon>candidate division MSBL1</taxon>
    </lineage>
</organism>
<dbReference type="AlphaFoldDB" id="A0A133U3G7"/>
<evidence type="ECO:0000313" key="3">
    <source>
        <dbReference type="Proteomes" id="UP000070184"/>
    </source>
</evidence>
<proteinExistence type="predicted"/>
<evidence type="ECO:0000313" key="2">
    <source>
        <dbReference type="EMBL" id="KXA88739.1"/>
    </source>
</evidence>
<keyword evidence="3" id="KW-1185">Reference proteome</keyword>
<evidence type="ECO:0000259" key="1">
    <source>
        <dbReference type="Pfam" id="PF12762"/>
    </source>
</evidence>